<protein>
    <recommendedName>
        <fullName evidence="3">GNAT family N-acetyltransferase</fullName>
    </recommendedName>
</protein>
<evidence type="ECO:0008006" key="3">
    <source>
        <dbReference type="Google" id="ProtNLM"/>
    </source>
</evidence>
<name>A0A8H7PMK8_MORIS</name>
<dbReference type="Proteomes" id="UP000654370">
    <property type="component" value="Unassembled WGS sequence"/>
</dbReference>
<keyword evidence="2" id="KW-1185">Reference proteome</keyword>
<dbReference type="AlphaFoldDB" id="A0A8H7PMK8"/>
<dbReference type="EMBL" id="JAEPQZ010000010">
    <property type="protein sequence ID" value="KAG2176500.1"/>
    <property type="molecule type" value="Genomic_DNA"/>
</dbReference>
<comment type="caution">
    <text evidence="1">The sequence shown here is derived from an EMBL/GenBank/DDBJ whole genome shotgun (WGS) entry which is preliminary data.</text>
</comment>
<reference evidence="1" key="1">
    <citation type="submission" date="2020-12" db="EMBL/GenBank/DDBJ databases">
        <title>Metabolic potential, ecology and presence of endohyphal bacteria is reflected in genomic diversity of Mucoromycotina.</title>
        <authorList>
            <person name="Muszewska A."/>
            <person name="Okrasinska A."/>
            <person name="Steczkiewicz K."/>
            <person name="Drgas O."/>
            <person name="Orlowska M."/>
            <person name="Perlinska-Lenart U."/>
            <person name="Aleksandrzak-Piekarczyk T."/>
            <person name="Szatraj K."/>
            <person name="Zielenkiewicz U."/>
            <person name="Pilsyk S."/>
            <person name="Malc E."/>
            <person name="Mieczkowski P."/>
            <person name="Kruszewska J.S."/>
            <person name="Biernat P."/>
            <person name="Pawlowska J."/>
        </authorList>
    </citation>
    <scope>NUCLEOTIDE SEQUENCE</scope>
    <source>
        <strain evidence="1">WA0000067209</strain>
    </source>
</reference>
<accession>A0A8H7PMK8</accession>
<dbReference type="Pfam" id="PF13527">
    <property type="entry name" value="Acetyltransf_9"/>
    <property type="match status" value="1"/>
</dbReference>
<dbReference type="Gene3D" id="3.40.630.30">
    <property type="match status" value="1"/>
</dbReference>
<evidence type="ECO:0000313" key="1">
    <source>
        <dbReference type="EMBL" id="KAG2176500.1"/>
    </source>
</evidence>
<gene>
    <name evidence="1" type="ORF">INT43_005740</name>
</gene>
<dbReference type="SUPFAM" id="SSF55729">
    <property type="entry name" value="Acyl-CoA N-acyltransferases (Nat)"/>
    <property type="match status" value="1"/>
</dbReference>
<dbReference type="InterPro" id="IPR016181">
    <property type="entry name" value="Acyl_CoA_acyltransferase"/>
</dbReference>
<proteinExistence type="predicted"/>
<evidence type="ECO:0000313" key="2">
    <source>
        <dbReference type="Proteomes" id="UP000654370"/>
    </source>
</evidence>
<sequence>MYEKDLGNGLLLRWVKPEDVPKVGEGMIDVFSPPNTRLEFVRTWFLRFIDGYAGFMTEKDCVVIVDTKQDGEPLVGFTSYWQETHTYEGIPYKAGRPEFVGIMPNPEYRGKRLQQHIMDALHARSEEDGTLVQVIGGINWYYRQFGYEYALAFGERSKVMFSSIPFLKEDEEEPLKHRRATLDDVDTIIDLDKMHQNGASVHYPLARDYVISQITDYHELQENPDHLFARHTIMFEDANDNIVGYAMVNKFDADKAGLLGVYHMGLVDCTINKKAFMSSLRNIVAFGKSQVQDDELWAKANALAFYCSQWHPTVEALPSDMRLQCKIPYEGTHYYVRVPNLAAFIKHILPALNQRLKKSLTHKKYSGTIRVSNYTPRYPGFELKIERGVIVEVNSYIKADQQRDETVAYYPPYAFLQSLFGSQSIEELRSVLPDVYMTAEVKEVLDILFPKTKQIMAHLM</sequence>
<dbReference type="OrthoDB" id="2321175at2759"/>
<organism evidence="1 2">
    <name type="scientific">Mortierella isabellina</name>
    <name type="common">Filamentous fungus</name>
    <name type="synonym">Umbelopsis isabellina</name>
    <dbReference type="NCBI Taxonomy" id="91625"/>
    <lineage>
        <taxon>Eukaryota</taxon>
        <taxon>Fungi</taxon>
        <taxon>Fungi incertae sedis</taxon>
        <taxon>Mucoromycota</taxon>
        <taxon>Mucoromycotina</taxon>
        <taxon>Umbelopsidomycetes</taxon>
        <taxon>Umbelopsidales</taxon>
        <taxon>Umbelopsidaceae</taxon>
        <taxon>Umbelopsis</taxon>
    </lineage>
</organism>